<protein>
    <submittedName>
        <fullName evidence="2">Uncharacterized protein</fullName>
    </submittedName>
</protein>
<reference evidence="2 3" key="1">
    <citation type="journal article" date="2014" name="PLoS Genet.">
        <title>Phylogenetically driven sequencing of extremely halophilic archaea reveals strategies for static and dynamic osmo-response.</title>
        <authorList>
            <person name="Becker E.A."/>
            <person name="Seitzer P.M."/>
            <person name="Tritt A."/>
            <person name="Larsen D."/>
            <person name="Krusor M."/>
            <person name="Yao A.I."/>
            <person name="Wu D."/>
            <person name="Madern D."/>
            <person name="Eisen J.A."/>
            <person name="Darling A.E."/>
            <person name="Facciotti M.T."/>
        </authorList>
    </citation>
    <scope>NUCLEOTIDE SEQUENCE [LARGE SCALE GENOMIC DNA]</scope>
    <source>
        <strain evidence="2 3">JCM 12255</strain>
    </source>
</reference>
<gene>
    <name evidence="2" type="ORF">C493_14623</name>
</gene>
<evidence type="ECO:0000313" key="2">
    <source>
        <dbReference type="EMBL" id="ELY53273.1"/>
    </source>
</evidence>
<dbReference type="Proteomes" id="UP000011602">
    <property type="component" value="Unassembled WGS sequence"/>
</dbReference>
<comment type="caution">
    <text evidence="2">The sequence shown here is derived from an EMBL/GenBank/DDBJ whole genome shotgun (WGS) entry which is preliminary data.</text>
</comment>
<dbReference type="RefSeq" id="WP_007260194.1">
    <property type="nucleotide sequence ID" value="NZ_AOHZ01000068.1"/>
</dbReference>
<evidence type="ECO:0000256" key="1">
    <source>
        <dbReference type="SAM" id="MobiDB-lite"/>
    </source>
</evidence>
<dbReference type="OrthoDB" id="206086at2157"/>
<name>L9WY32_9EURY</name>
<proteinExistence type="predicted"/>
<sequence length="156" mass="16802">MVALAGCAGAEDDSENGNDDNTGPGPDGDQDLDQDETTISYSIDDLQPHDDVPDEIVDHPSPDDFRWVPVEITVEDGTIDAADIHGLTQIEIGDSTEATRAVSVDGDYFETGDSHDLEAGVEAIAYYRVSADADGDPEWITNQLENQYAELTIEAE</sequence>
<feature type="region of interest" description="Disordered" evidence="1">
    <location>
        <begin position="1"/>
        <end position="64"/>
    </location>
</feature>
<feature type="compositionally biased region" description="Basic and acidic residues" evidence="1">
    <location>
        <begin position="46"/>
        <end position="64"/>
    </location>
</feature>
<accession>L9WY32</accession>
<keyword evidence="3" id="KW-1185">Reference proteome</keyword>
<dbReference type="EMBL" id="AOHZ01000068">
    <property type="protein sequence ID" value="ELY53273.1"/>
    <property type="molecule type" value="Genomic_DNA"/>
</dbReference>
<dbReference type="AlphaFoldDB" id="L9WY32"/>
<evidence type="ECO:0000313" key="3">
    <source>
        <dbReference type="Proteomes" id="UP000011602"/>
    </source>
</evidence>
<organism evidence="2 3">
    <name type="scientific">Natronolimnohabitans innermongolicus JCM 12255</name>
    <dbReference type="NCBI Taxonomy" id="1227499"/>
    <lineage>
        <taxon>Archaea</taxon>
        <taxon>Methanobacteriati</taxon>
        <taxon>Methanobacteriota</taxon>
        <taxon>Stenosarchaea group</taxon>
        <taxon>Halobacteria</taxon>
        <taxon>Halobacteriales</taxon>
        <taxon>Natrialbaceae</taxon>
        <taxon>Natronolimnohabitans</taxon>
    </lineage>
</organism>